<dbReference type="SUPFAM" id="SSF46689">
    <property type="entry name" value="Homeodomain-like"/>
    <property type="match status" value="3"/>
</dbReference>
<dbReference type="AlphaFoldDB" id="A0A8X6TE47"/>
<feature type="domain" description="HTH myb-type" evidence="8">
    <location>
        <begin position="431"/>
        <end position="488"/>
    </location>
</feature>
<dbReference type="GO" id="GO:0005634">
    <property type="term" value="C:nucleus"/>
    <property type="evidence" value="ECO:0007669"/>
    <property type="project" value="UniProtKB-SubCell"/>
</dbReference>
<evidence type="ECO:0000259" key="7">
    <source>
        <dbReference type="PROSITE" id="PS50090"/>
    </source>
</evidence>
<keyword evidence="5" id="KW-0539">Nucleus</keyword>
<feature type="region of interest" description="Disordered" evidence="6">
    <location>
        <begin position="870"/>
        <end position="897"/>
    </location>
</feature>
<evidence type="ECO:0000313" key="9">
    <source>
        <dbReference type="EMBL" id="GFS98341.1"/>
    </source>
</evidence>
<feature type="domain" description="Myb-like" evidence="7">
    <location>
        <begin position="272"/>
        <end position="324"/>
    </location>
</feature>
<keyword evidence="2" id="KW-0805">Transcription regulation</keyword>
<dbReference type="GO" id="GO:0042795">
    <property type="term" value="P:snRNA transcription by RNA polymerase II"/>
    <property type="evidence" value="ECO:0007669"/>
    <property type="project" value="TreeGrafter"/>
</dbReference>
<dbReference type="CDD" id="cd00167">
    <property type="entry name" value="SANT"/>
    <property type="match status" value="4"/>
</dbReference>
<dbReference type="InterPro" id="IPR009057">
    <property type="entry name" value="Homeodomain-like_sf"/>
</dbReference>
<comment type="caution">
    <text evidence="9">The sequence shown here is derived from an EMBL/GenBank/DDBJ whole genome shotgun (WGS) entry which is preliminary data.</text>
</comment>
<evidence type="ECO:0000259" key="8">
    <source>
        <dbReference type="PROSITE" id="PS51294"/>
    </source>
</evidence>
<dbReference type="GO" id="GO:0042796">
    <property type="term" value="P:snRNA transcription by RNA polymerase III"/>
    <property type="evidence" value="ECO:0007669"/>
    <property type="project" value="TreeGrafter"/>
</dbReference>
<feature type="non-terminal residue" evidence="9">
    <location>
        <position position="1034"/>
    </location>
</feature>
<protein>
    <submittedName>
        <fullName evidence="9">Transcription factor MYB3R-5</fullName>
    </submittedName>
</protein>
<evidence type="ECO:0000256" key="2">
    <source>
        <dbReference type="ARBA" id="ARBA00023015"/>
    </source>
</evidence>
<evidence type="ECO:0000256" key="5">
    <source>
        <dbReference type="ARBA" id="ARBA00023242"/>
    </source>
</evidence>
<dbReference type="OrthoDB" id="6500174at2759"/>
<organism evidence="9 10">
    <name type="scientific">Nephila pilipes</name>
    <name type="common">Giant wood spider</name>
    <name type="synonym">Nephila maculata</name>
    <dbReference type="NCBI Taxonomy" id="299642"/>
    <lineage>
        <taxon>Eukaryota</taxon>
        <taxon>Metazoa</taxon>
        <taxon>Ecdysozoa</taxon>
        <taxon>Arthropoda</taxon>
        <taxon>Chelicerata</taxon>
        <taxon>Arachnida</taxon>
        <taxon>Araneae</taxon>
        <taxon>Araneomorphae</taxon>
        <taxon>Entelegynae</taxon>
        <taxon>Araneoidea</taxon>
        <taxon>Nephilidae</taxon>
        <taxon>Nephila</taxon>
    </lineage>
</organism>
<dbReference type="SMART" id="SM00717">
    <property type="entry name" value="SANT"/>
    <property type="match status" value="5"/>
</dbReference>
<dbReference type="InterPro" id="IPR051575">
    <property type="entry name" value="Myb-like_DNA-bd"/>
</dbReference>
<sequence length="1034" mass="120699">MQEEFTLEDCEELLSFPYHEYISTNKQRDIEKCIPDSGIFSNASNDTEDISEADPVIESRDCAEDQHLVESCLSTNLRFQAKLTEAIHKLQAALQKNQTKREKFQKLIDENKLNHPRCTKLYATFSAPYFTDVRRMVAPENEDTKTRKARFKNVENAAVVKATRRWNEHEKENLRKGVYATALRHVLKPLYIRLDYLNSKLDDSSIYIYEKRVLEEEIRNVESDIQIQSNRPYDEIVSEAKDHVDWMEVSATYLDGSRDDNECEMMWTNYASTLINKKPFSREEDAQLRQLAEEHNERNWDSIAEKLQTGRSAFQCCKRFNSRLNKSLVRKLWTPEEDAILIEAVETCRIGKFILWPKVTRFFENRPIQRVKERYYDYISNEIDRSPWTTEEDAMLIACIKKYGFNFGKAKKYLVGRTAISMSDRFSKYLDPSLKFNAWSEEEDDKLLVLLKKHDFGKWKWTQIANEMPGRSKMQCKARAMFCLDIEVRDELSDIEQIIEFVEPFKDRRKFGKIQKYQQSIKNAAYKTLKSTLEKVTLSFNETIDLEAMDLTCLSFAAFTKLHEELIKKPNENRIRSTYEHIPDYAYRTKDGRVRFIRQPRQKYVEILHCGKIQNWLHRVLEAKFQEKEDLPLVPSYTINLNREESAECLIYKKHLQQLLMCQEDPSNDEENDFTFGGVDYKTSVIDTVYHFIHSSLKENQMIVLPPNCSTLGGFDIIRQEDSILRKTADFANHSIPYLRFLIGLSKDVPKCVRCCNVESTGVTKKLYDDVVTKMKSRLVIMDEDMRNAAKVETGQVAVQKQECCCKELTNSKDIIDLLTKRFLSLFLWPFLFSTVDLNQEQEKLLMTNLKANRSLRGTILCENSLNQNVRRKRKKGNSAYKESRKRTKSCSPYQRGLRSNCRNKDLYVIDSIFEDDSSEDNYSGDDSSEDNYSGDDSSEDNSFEDDFSEDDIVEDDITEVDIVEDDITEVDIVEDITEVDIVDDDITEVDIVEDDAVEDDIIEVDIVEEDIVKDYAVKDDVIEVDAVEDDVIE</sequence>
<dbReference type="PROSITE" id="PS51294">
    <property type="entry name" value="HTH_MYB"/>
    <property type="match status" value="3"/>
</dbReference>
<name>A0A8X6TE47_NEPPI</name>
<evidence type="ECO:0000313" key="10">
    <source>
        <dbReference type="Proteomes" id="UP000887013"/>
    </source>
</evidence>
<evidence type="ECO:0000256" key="1">
    <source>
        <dbReference type="ARBA" id="ARBA00004123"/>
    </source>
</evidence>
<dbReference type="PANTHER" id="PTHR46621">
    <property type="entry name" value="SNRNA-ACTIVATING PROTEIN COMPLEX SUBUNIT 4"/>
    <property type="match status" value="1"/>
</dbReference>
<evidence type="ECO:0000256" key="4">
    <source>
        <dbReference type="ARBA" id="ARBA00023163"/>
    </source>
</evidence>
<feature type="domain" description="Myb-like" evidence="7">
    <location>
        <begin position="325"/>
        <end position="379"/>
    </location>
</feature>
<keyword evidence="3" id="KW-0238">DNA-binding</keyword>
<feature type="region of interest" description="Disordered" evidence="6">
    <location>
        <begin position="917"/>
        <end position="951"/>
    </location>
</feature>
<dbReference type="InterPro" id="IPR001005">
    <property type="entry name" value="SANT/Myb"/>
</dbReference>
<dbReference type="Proteomes" id="UP000887013">
    <property type="component" value="Unassembled WGS sequence"/>
</dbReference>
<feature type="domain" description="HTH myb-type" evidence="8">
    <location>
        <begin position="275"/>
        <end position="328"/>
    </location>
</feature>
<dbReference type="GO" id="GO:0019185">
    <property type="term" value="C:snRNA-activating protein complex"/>
    <property type="evidence" value="ECO:0007669"/>
    <property type="project" value="TreeGrafter"/>
</dbReference>
<dbReference type="EMBL" id="BMAW01006315">
    <property type="protein sequence ID" value="GFS98341.1"/>
    <property type="molecule type" value="Genomic_DNA"/>
</dbReference>
<feature type="domain" description="HTH myb-type" evidence="8">
    <location>
        <begin position="329"/>
        <end position="383"/>
    </location>
</feature>
<dbReference type="Gene3D" id="1.10.10.60">
    <property type="entry name" value="Homeodomain-like"/>
    <property type="match status" value="4"/>
</dbReference>
<dbReference type="PROSITE" id="PS50090">
    <property type="entry name" value="MYB_LIKE"/>
    <property type="match status" value="4"/>
</dbReference>
<keyword evidence="4" id="KW-0804">Transcription</keyword>
<evidence type="ECO:0000256" key="3">
    <source>
        <dbReference type="ARBA" id="ARBA00023125"/>
    </source>
</evidence>
<dbReference type="InterPro" id="IPR017930">
    <property type="entry name" value="Myb_dom"/>
</dbReference>
<dbReference type="PANTHER" id="PTHR46621:SF1">
    <property type="entry name" value="SNRNA-ACTIVATING PROTEIN COMPLEX SUBUNIT 4"/>
    <property type="match status" value="1"/>
</dbReference>
<dbReference type="Pfam" id="PF13921">
    <property type="entry name" value="Myb_DNA-bind_6"/>
    <property type="match status" value="1"/>
</dbReference>
<gene>
    <name evidence="9" type="primary">MYB3R5</name>
    <name evidence="9" type="ORF">NPIL_588801</name>
</gene>
<accession>A0A8X6TE47</accession>
<proteinExistence type="predicted"/>
<dbReference type="Pfam" id="PF00249">
    <property type="entry name" value="Myb_DNA-binding"/>
    <property type="match status" value="2"/>
</dbReference>
<feature type="domain" description="Myb-like" evidence="7">
    <location>
        <begin position="431"/>
        <end position="479"/>
    </location>
</feature>
<evidence type="ECO:0000256" key="6">
    <source>
        <dbReference type="SAM" id="MobiDB-lite"/>
    </source>
</evidence>
<dbReference type="GO" id="GO:0001006">
    <property type="term" value="F:RNA polymerase III type 3 promoter sequence-specific DNA binding"/>
    <property type="evidence" value="ECO:0007669"/>
    <property type="project" value="TreeGrafter"/>
</dbReference>
<reference evidence="9" key="1">
    <citation type="submission" date="2020-08" db="EMBL/GenBank/DDBJ databases">
        <title>Multicomponent nature underlies the extraordinary mechanical properties of spider dragline silk.</title>
        <authorList>
            <person name="Kono N."/>
            <person name="Nakamura H."/>
            <person name="Mori M."/>
            <person name="Yoshida Y."/>
            <person name="Ohtoshi R."/>
            <person name="Malay A.D."/>
            <person name="Moran D.A.P."/>
            <person name="Tomita M."/>
            <person name="Numata K."/>
            <person name="Arakawa K."/>
        </authorList>
    </citation>
    <scope>NUCLEOTIDE SEQUENCE</scope>
</reference>
<comment type="subcellular location">
    <subcellularLocation>
        <location evidence="1">Nucleus</location>
    </subcellularLocation>
</comment>
<dbReference type="GO" id="GO:0000978">
    <property type="term" value="F:RNA polymerase II cis-regulatory region sequence-specific DNA binding"/>
    <property type="evidence" value="ECO:0007669"/>
    <property type="project" value="TreeGrafter"/>
</dbReference>
<feature type="domain" description="Myb-like" evidence="7">
    <location>
        <begin position="380"/>
        <end position="430"/>
    </location>
</feature>
<keyword evidence="10" id="KW-1185">Reference proteome</keyword>